<gene>
    <name evidence="2" type="ORF">GCM10010531_03840</name>
</gene>
<protein>
    <recommendedName>
        <fullName evidence="4">DUF4229 domain-containing protein</fullName>
    </recommendedName>
</protein>
<dbReference type="RefSeq" id="WP_344686803.1">
    <property type="nucleotide sequence ID" value="NZ_BAAAVV010000001.1"/>
</dbReference>
<keyword evidence="1" id="KW-0472">Membrane</keyword>
<keyword evidence="1" id="KW-1133">Transmembrane helix</keyword>
<keyword evidence="1" id="KW-0812">Transmembrane</keyword>
<dbReference type="EMBL" id="BAAAVV010000001">
    <property type="protein sequence ID" value="GAA3155764.1"/>
    <property type="molecule type" value="Genomic_DNA"/>
</dbReference>
<dbReference type="Proteomes" id="UP001499924">
    <property type="component" value="Unassembled WGS sequence"/>
</dbReference>
<evidence type="ECO:0000313" key="2">
    <source>
        <dbReference type="EMBL" id="GAA3155764.1"/>
    </source>
</evidence>
<organism evidence="2 3">
    <name type="scientific">Blastococcus jejuensis</name>
    <dbReference type="NCBI Taxonomy" id="351224"/>
    <lineage>
        <taxon>Bacteria</taxon>
        <taxon>Bacillati</taxon>
        <taxon>Actinomycetota</taxon>
        <taxon>Actinomycetes</taxon>
        <taxon>Geodermatophilales</taxon>
        <taxon>Geodermatophilaceae</taxon>
        <taxon>Blastococcus</taxon>
    </lineage>
</organism>
<reference evidence="3" key="1">
    <citation type="journal article" date="2019" name="Int. J. Syst. Evol. Microbiol.">
        <title>The Global Catalogue of Microorganisms (GCM) 10K type strain sequencing project: providing services to taxonomists for standard genome sequencing and annotation.</title>
        <authorList>
            <consortium name="The Broad Institute Genomics Platform"/>
            <consortium name="The Broad Institute Genome Sequencing Center for Infectious Disease"/>
            <person name="Wu L."/>
            <person name="Ma J."/>
        </authorList>
    </citation>
    <scope>NUCLEOTIDE SEQUENCE [LARGE SCALE GENOMIC DNA]</scope>
    <source>
        <strain evidence="3">JCM 15614</strain>
    </source>
</reference>
<evidence type="ECO:0008006" key="4">
    <source>
        <dbReference type="Google" id="ProtNLM"/>
    </source>
</evidence>
<dbReference type="Pfam" id="PF14012">
    <property type="entry name" value="DUF4229"/>
    <property type="match status" value="1"/>
</dbReference>
<name>A0ABP6NQU7_9ACTN</name>
<dbReference type="InterPro" id="IPR025323">
    <property type="entry name" value="DUF4229"/>
</dbReference>
<evidence type="ECO:0000313" key="3">
    <source>
        <dbReference type="Proteomes" id="UP001499924"/>
    </source>
</evidence>
<keyword evidence="3" id="KW-1185">Reference proteome</keyword>
<comment type="caution">
    <text evidence="2">The sequence shown here is derived from an EMBL/GenBank/DDBJ whole genome shotgun (WGS) entry which is preliminary data.</text>
</comment>
<evidence type="ECO:0000256" key="1">
    <source>
        <dbReference type="SAM" id="Phobius"/>
    </source>
</evidence>
<proteinExistence type="predicted"/>
<feature type="transmembrane region" description="Helical" evidence="1">
    <location>
        <begin position="21"/>
        <end position="44"/>
    </location>
</feature>
<accession>A0ABP6NQU7</accession>
<sequence>MADDTAVPGSPTGGPAVPPRVFPWLVMYTVGRLSIWALLTLILWMAGLDFFSGLLFGLLLSLPVAYVVLRPSRDRLTEALAARSMARQAAKEDLRNRLSGE</sequence>
<feature type="transmembrane region" description="Helical" evidence="1">
    <location>
        <begin position="50"/>
        <end position="69"/>
    </location>
</feature>